<dbReference type="Gene3D" id="3.40.50.1820">
    <property type="entry name" value="alpha/beta hydrolase"/>
    <property type="match status" value="1"/>
</dbReference>
<dbReference type="KEGG" id="slom:PXH66_03850"/>
<feature type="chain" id="PRO_5042282174" evidence="3">
    <location>
        <begin position="20"/>
        <end position="679"/>
    </location>
</feature>
<proteinExistence type="predicted"/>
<organism evidence="5 6">
    <name type="scientific">Synoicihabitans lomoniglobus</name>
    <dbReference type="NCBI Taxonomy" id="2909285"/>
    <lineage>
        <taxon>Bacteria</taxon>
        <taxon>Pseudomonadati</taxon>
        <taxon>Verrucomicrobiota</taxon>
        <taxon>Opitutia</taxon>
        <taxon>Opitutales</taxon>
        <taxon>Opitutaceae</taxon>
        <taxon>Synoicihabitans</taxon>
    </lineage>
</organism>
<evidence type="ECO:0000313" key="5">
    <source>
        <dbReference type="EMBL" id="WED65982.1"/>
    </source>
</evidence>
<dbReference type="SUPFAM" id="SSF69318">
    <property type="entry name" value="Integrin alpha N-terminal domain"/>
    <property type="match status" value="1"/>
</dbReference>
<dbReference type="PANTHER" id="PTHR48081">
    <property type="entry name" value="AB HYDROLASE SUPERFAMILY PROTEIN C4A8.06C"/>
    <property type="match status" value="1"/>
</dbReference>
<dbReference type="AlphaFoldDB" id="A0AAF0I1R7"/>
<evidence type="ECO:0000313" key="6">
    <source>
        <dbReference type="Proteomes" id="UP001218638"/>
    </source>
</evidence>
<gene>
    <name evidence="5" type="ORF">PXH66_03850</name>
</gene>
<dbReference type="InterPro" id="IPR050300">
    <property type="entry name" value="GDXG_lipolytic_enzyme"/>
</dbReference>
<feature type="signal peptide" evidence="3">
    <location>
        <begin position="1"/>
        <end position="19"/>
    </location>
</feature>
<name>A0AAF0I1R7_9BACT</name>
<keyword evidence="6" id="KW-1185">Reference proteome</keyword>
<evidence type="ECO:0000256" key="3">
    <source>
        <dbReference type="SAM" id="SignalP"/>
    </source>
</evidence>
<dbReference type="RefSeq" id="WP_330931171.1">
    <property type="nucleotide sequence ID" value="NZ_CP119075.1"/>
</dbReference>
<dbReference type="Proteomes" id="UP001218638">
    <property type="component" value="Chromosome"/>
</dbReference>
<dbReference type="Pfam" id="PF13517">
    <property type="entry name" value="FG-GAP_3"/>
    <property type="match status" value="1"/>
</dbReference>
<dbReference type="PANTHER" id="PTHR48081:SF6">
    <property type="entry name" value="PEPTIDASE S9 PROLYL OLIGOPEPTIDASE CATALYTIC DOMAIN-CONTAINING PROTEIN"/>
    <property type="match status" value="1"/>
</dbReference>
<feature type="domain" description="BD-FAE-like" evidence="4">
    <location>
        <begin position="449"/>
        <end position="553"/>
    </location>
</feature>
<reference evidence="5" key="1">
    <citation type="submission" date="2023-03" db="EMBL/GenBank/DDBJ databases">
        <title>Lomoglobus Profundus gen. nov., sp. nov., a novel member of the phylum Verrucomicrobia, isolated from deep-marine sediment of South China Sea.</title>
        <authorList>
            <person name="Ahmad T."/>
            <person name="Ishaq S.E."/>
            <person name="Wang F."/>
        </authorList>
    </citation>
    <scope>NUCLEOTIDE SEQUENCE</scope>
    <source>
        <strain evidence="5">LMO-M01</strain>
    </source>
</reference>
<dbReference type="GO" id="GO:0016787">
    <property type="term" value="F:hydrolase activity"/>
    <property type="evidence" value="ECO:0007669"/>
    <property type="project" value="UniProtKB-KW"/>
</dbReference>
<dbReference type="InterPro" id="IPR049492">
    <property type="entry name" value="BD-FAE-like_dom"/>
</dbReference>
<keyword evidence="2" id="KW-0378">Hydrolase</keyword>
<evidence type="ECO:0000256" key="1">
    <source>
        <dbReference type="ARBA" id="ARBA00022729"/>
    </source>
</evidence>
<dbReference type="Pfam" id="PF20434">
    <property type="entry name" value="BD-FAE"/>
    <property type="match status" value="1"/>
</dbReference>
<dbReference type="EMBL" id="CP119075">
    <property type="protein sequence ID" value="WED65982.1"/>
    <property type="molecule type" value="Genomic_DNA"/>
</dbReference>
<dbReference type="SUPFAM" id="SSF53474">
    <property type="entry name" value="alpha/beta-Hydrolases"/>
    <property type="match status" value="1"/>
</dbReference>
<evidence type="ECO:0000256" key="2">
    <source>
        <dbReference type="ARBA" id="ARBA00022801"/>
    </source>
</evidence>
<dbReference type="InterPro" id="IPR029058">
    <property type="entry name" value="AB_hydrolase_fold"/>
</dbReference>
<evidence type="ECO:0000259" key="4">
    <source>
        <dbReference type="Pfam" id="PF20434"/>
    </source>
</evidence>
<protein>
    <submittedName>
        <fullName evidence="5">FG-GAP-like repeat-containing protein</fullName>
    </submittedName>
</protein>
<sequence length="679" mass="73202">MKFHCFLLSLAATATFAAAGIPDYDKHQLSGAFLSEGATFADLNNDGHADAIAGPYWYAAPEFKERHPIYPPQLFDPLAYSDNFFAFGHDFNRDGWTDILVLGFPGQTATWYENPTTAAPDTPWTPHVVFDGLDNESPTFDDLLGTGSPVLICNHDKTFGYATFDPVDPTAPWTYHPITPVGNYGKFNHALGFGDLNGDGRADLLERGGWWEQPADLTGDPIWQHHPFEFNQGGAQMLVTDVNGDGLADVVTSIRAHGYGLSWFEQQRTADGAITFAEHVILARDGSTAPGSIQFSQLHALALADLDGDGLDDIVTGKRWWAHGNHGDPEPNGDPVIYAFLLRRAADGSATYEPHLVDDRSGVGVQLVVTDANADGTPDIISANKRGTFVFMSQSTSAPASVTLPVWPGSAPGETMTYPPETDTTGPDGRLAANRRVTRIGNVSTPTLTVYRPAPSLANGTAVVVCPGGGYRILAMDLEGTEVCDWLNSLGVTAVLLKYRVPRREDVPYRQPPLQDLQRTLGLVRTHARDWGIDPAKVGVLGFSAGAHLAASASNNYSARTYPAIDAADQLSSRPDFTLLIYPAYLVDADNRAQLAPELGVTVNTPPTFIVMTGDDPLGIDNALHYYAALHAVEVSAELHVYPTGGHGYGLRRTAEEVTTWPARAEAWLSATGLLPARP</sequence>
<dbReference type="InterPro" id="IPR013517">
    <property type="entry name" value="FG-GAP"/>
</dbReference>
<dbReference type="Gene3D" id="2.130.10.130">
    <property type="entry name" value="Integrin alpha, N-terminal"/>
    <property type="match status" value="1"/>
</dbReference>
<dbReference type="InterPro" id="IPR028994">
    <property type="entry name" value="Integrin_alpha_N"/>
</dbReference>
<keyword evidence="1 3" id="KW-0732">Signal</keyword>
<accession>A0AAF0I1R7</accession>